<evidence type="ECO:0000313" key="2">
    <source>
        <dbReference type="Proteomes" id="UP000828048"/>
    </source>
</evidence>
<evidence type="ECO:0000313" key="1">
    <source>
        <dbReference type="EMBL" id="KAH7853995.1"/>
    </source>
</evidence>
<dbReference type="Proteomes" id="UP000828048">
    <property type="component" value="Chromosome 11"/>
</dbReference>
<sequence>MKRPKKSLPKKKMIVMVPYPPQGHVTPMLQLATAFVHREFHPVVVTPEFIHRKIGRPQDQSNGISFLSIPDGLEEDAPRDFFAVERAMENHMAIHLERLVCELMREEEGDEDGGGGGGGNVVCVVVDLLSSYGIEVAERCGVPVAGFWPVTLAAYRLIVAIPYMIRTSLISDTGNPQFKGSISIIPGQPKLRPGDLPWLIGTSAARVSRFKFWIRTLDRSRTLRWLLVNSSPKEEEEQECHDHEPKFRLTNACNRDEHSPFIFPVGPLSGYVLTLKNATFWEEDMTCLDWLDKQIACSVVYISFGSWVSPIGEEKINILALALEACKRPFIWVLGLSWREGLPKRYIERVSKIGKVVSWAPQVEVLRHEAVGCYFTHCGWNSTNEAIQCMKPLVCYPVAGDQFVNCAYIVEMWRIGVKIGGLGMEDVEEGFKKVIEDGKMKENLLRLKERIMGKEANLSSTACLTTFIHDLEKS</sequence>
<gene>
    <name evidence="1" type="ORF">Vadar_008926</name>
</gene>
<dbReference type="EMBL" id="CM037161">
    <property type="protein sequence ID" value="KAH7853995.1"/>
    <property type="molecule type" value="Genomic_DNA"/>
</dbReference>
<proteinExistence type="predicted"/>
<protein>
    <submittedName>
        <fullName evidence="1">Uncharacterized protein</fullName>
    </submittedName>
</protein>
<keyword evidence="2" id="KW-1185">Reference proteome</keyword>
<accession>A0ACB7YMC0</accession>
<name>A0ACB7YMC0_9ERIC</name>
<comment type="caution">
    <text evidence="1">The sequence shown here is derived from an EMBL/GenBank/DDBJ whole genome shotgun (WGS) entry which is preliminary data.</text>
</comment>
<organism evidence="1 2">
    <name type="scientific">Vaccinium darrowii</name>
    <dbReference type="NCBI Taxonomy" id="229202"/>
    <lineage>
        <taxon>Eukaryota</taxon>
        <taxon>Viridiplantae</taxon>
        <taxon>Streptophyta</taxon>
        <taxon>Embryophyta</taxon>
        <taxon>Tracheophyta</taxon>
        <taxon>Spermatophyta</taxon>
        <taxon>Magnoliopsida</taxon>
        <taxon>eudicotyledons</taxon>
        <taxon>Gunneridae</taxon>
        <taxon>Pentapetalae</taxon>
        <taxon>asterids</taxon>
        <taxon>Ericales</taxon>
        <taxon>Ericaceae</taxon>
        <taxon>Vaccinioideae</taxon>
        <taxon>Vaccinieae</taxon>
        <taxon>Vaccinium</taxon>
    </lineage>
</organism>
<reference evidence="1 2" key="1">
    <citation type="journal article" date="2021" name="Hortic Res">
        <title>High-quality reference genome and annotation aids understanding of berry development for evergreen blueberry (Vaccinium darrowii).</title>
        <authorList>
            <person name="Yu J."/>
            <person name="Hulse-Kemp A.M."/>
            <person name="Babiker E."/>
            <person name="Staton M."/>
        </authorList>
    </citation>
    <scope>NUCLEOTIDE SEQUENCE [LARGE SCALE GENOMIC DNA]</scope>
    <source>
        <strain evidence="2">cv. NJ 8807/NJ 8810</strain>
        <tissue evidence="1">Young leaf</tissue>
    </source>
</reference>